<name>A0A841EEU5_9ACTN</name>
<evidence type="ECO:0000256" key="7">
    <source>
        <dbReference type="ARBA" id="ARBA00047508"/>
    </source>
</evidence>
<comment type="pathway">
    <text evidence="2 8">Metabolic intermediate biosynthesis; chorismate biosynthesis; chorismate from D-erythrose 4-phosphate and phosphoenolpyruvate: step 1/7.</text>
</comment>
<comment type="similarity">
    <text evidence="3 8">Belongs to the class-I DAHP synthase family.</text>
</comment>
<dbReference type="PIRSF" id="PIRSF001361">
    <property type="entry name" value="DAHP_synthase"/>
    <property type="match status" value="1"/>
</dbReference>
<keyword evidence="5 8" id="KW-0808">Transferase</keyword>
<comment type="catalytic activity">
    <reaction evidence="7 8">
        <text>D-erythrose 4-phosphate + phosphoenolpyruvate + H2O = 7-phospho-2-dehydro-3-deoxy-D-arabino-heptonate + phosphate</text>
        <dbReference type="Rhea" id="RHEA:14717"/>
        <dbReference type="ChEBI" id="CHEBI:15377"/>
        <dbReference type="ChEBI" id="CHEBI:16897"/>
        <dbReference type="ChEBI" id="CHEBI:43474"/>
        <dbReference type="ChEBI" id="CHEBI:58394"/>
        <dbReference type="ChEBI" id="CHEBI:58702"/>
        <dbReference type="EC" id="2.5.1.54"/>
    </reaction>
</comment>
<dbReference type="NCBIfam" id="NF009395">
    <property type="entry name" value="PRK12755.1"/>
    <property type="match status" value="1"/>
</dbReference>
<dbReference type="Pfam" id="PF00793">
    <property type="entry name" value="DAHP_synth_1"/>
    <property type="match status" value="1"/>
</dbReference>
<evidence type="ECO:0000259" key="9">
    <source>
        <dbReference type="Pfam" id="PF00793"/>
    </source>
</evidence>
<evidence type="ECO:0000256" key="1">
    <source>
        <dbReference type="ARBA" id="ARBA00003726"/>
    </source>
</evidence>
<evidence type="ECO:0000256" key="5">
    <source>
        <dbReference type="ARBA" id="ARBA00022679"/>
    </source>
</evidence>
<dbReference type="NCBIfam" id="TIGR00034">
    <property type="entry name" value="aroFGH"/>
    <property type="match status" value="1"/>
</dbReference>
<dbReference type="InterPro" id="IPR006219">
    <property type="entry name" value="DAHP_synth_1"/>
</dbReference>
<dbReference type="Gene3D" id="3.20.20.70">
    <property type="entry name" value="Aldolase class I"/>
    <property type="match status" value="1"/>
</dbReference>
<gene>
    <name evidence="10" type="ORF">HNR25_003324</name>
</gene>
<dbReference type="RefSeq" id="WP_184636476.1">
    <property type="nucleotide sequence ID" value="NZ_BAABKT010000039.1"/>
</dbReference>
<evidence type="ECO:0000313" key="10">
    <source>
        <dbReference type="EMBL" id="MBB5999573.1"/>
    </source>
</evidence>
<dbReference type="UniPathway" id="UPA00053">
    <property type="reaction ID" value="UER00084"/>
</dbReference>
<comment type="caution">
    <text evidence="10">The sequence shown here is derived from an EMBL/GenBank/DDBJ whole genome shotgun (WGS) entry which is preliminary data.</text>
</comment>
<dbReference type="FunFam" id="3.20.20.70:FF:000005">
    <property type="entry name" value="Phospho-2-dehydro-3-deoxyheptonate aldolase"/>
    <property type="match status" value="1"/>
</dbReference>
<dbReference type="GO" id="GO:0005737">
    <property type="term" value="C:cytoplasm"/>
    <property type="evidence" value="ECO:0007669"/>
    <property type="project" value="TreeGrafter"/>
</dbReference>
<dbReference type="GO" id="GO:0003849">
    <property type="term" value="F:3-deoxy-7-phosphoheptulonate synthase activity"/>
    <property type="evidence" value="ECO:0007669"/>
    <property type="project" value="UniProtKB-EC"/>
</dbReference>
<proteinExistence type="inferred from homology"/>
<sequence length="351" mass="36912">MPNTNDTRVASYQPLIAPKDLLAELPMGPERAALVEDARSEVTRVLDGTDDRLLVIAGPCSVHDPEAALDYAQRLKELIPSVGDDLCVVMRVYFEKPRTTLGWKGLINDPGLDESYDVHRGLRTARKLLLDIGSIGVAAGTEFLDPITPQYIADAVAWGAIGARTTESQVHRQLGSGLSMPVGFKNSTDGDVQAAVDACGASAASHTFFGVDPAGAGSVVVTEGNPDCHVILRGGRPGPNYDAASVSSALDTVEASGLPRRLMIDASHANSGKDHTRQPGVAEAIAAQVAEGQRGIVGVMLESFIEDGAQKLGDPADLTYGRSITDSCMDWATTADVLGGLAEAVRKRRSA</sequence>
<dbReference type="PANTHER" id="PTHR21225:SF12">
    <property type="entry name" value="PHOSPHO-2-DEHYDRO-3-DEOXYHEPTONATE ALDOLASE, TYROSINE-INHIBITED"/>
    <property type="match status" value="1"/>
</dbReference>
<keyword evidence="4 8" id="KW-0028">Amino-acid biosynthesis</keyword>
<organism evidence="10 11">
    <name type="scientific">Streptomonospora salina</name>
    <dbReference type="NCBI Taxonomy" id="104205"/>
    <lineage>
        <taxon>Bacteria</taxon>
        <taxon>Bacillati</taxon>
        <taxon>Actinomycetota</taxon>
        <taxon>Actinomycetes</taxon>
        <taxon>Streptosporangiales</taxon>
        <taxon>Nocardiopsidaceae</taxon>
        <taxon>Streptomonospora</taxon>
    </lineage>
</organism>
<evidence type="ECO:0000256" key="2">
    <source>
        <dbReference type="ARBA" id="ARBA00004688"/>
    </source>
</evidence>
<evidence type="ECO:0000256" key="4">
    <source>
        <dbReference type="ARBA" id="ARBA00022605"/>
    </source>
</evidence>
<dbReference type="PANTHER" id="PTHR21225">
    <property type="entry name" value="PHOSPHO-2-DEHYDRO-3-DEOXYHEPTONATE ALDOLASE DAHP SYNTHETASE"/>
    <property type="match status" value="1"/>
</dbReference>
<reference evidence="10 11" key="1">
    <citation type="submission" date="2020-08" db="EMBL/GenBank/DDBJ databases">
        <title>Sequencing the genomes of 1000 actinobacteria strains.</title>
        <authorList>
            <person name="Klenk H.-P."/>
        </authorList>
    </citation>
    <scope>NUCLEOTIDE SEQUENCE [LARGE SCALE GENOMIC DNA]</scope>
    <source>
        <strain evidence="10 11">DSM 44593</strain>
    </source>
</reference>
<dbReference type="SUPFAM" id="SSF51569">
    <property type="entry name" value="Aldolase"/>
    <property type="match status" value="1"/>
</dbReference>
<dbReference type="InterPro" id="IPR013785">
    <property type="entry name" value="Aldolase_TIM"/>
</dbReference>
<dbReference type="InterPro" id="IPR006218">
    <property type="entry name" value="DAHP1/KDSA"/>
</dbReference>
<keyword evidence="6 8" id="KW-0057">Aromatic amino acid biosynthesis</keyword>
<dbReference type="EMBL" id="JACHLY010000001">
    <property type="protein sequence ID" value="MBB5999573.1"/>
    <property type="molecule type" value="Genomic_DNA"/>
</dbReference>
<evidence type="ECO:0000256" key="8">
    <source>
        <dbReference type="PIRNR" id="PIRNR001361"/>
    </source>
</evidence>
<evidence type="ECO:0000256" key="6">
    <source>
        <dbReference type="ARBA" id="ARBA00023141"/>
    </source>
</evidence>
<dbReference type="GO" id="GO:0008652">
    <property type="term" value="P:amino acid biosynthetic process"/>
    <property type="evidence" value="ECO:0007669"/>
    <property type="project" value="UniProtKB-KW"/>
</dbReference>
<feature type="domain" description="DAHP synthetase I/KDSA" evidence="9">
    <location>
        <begin position="44"/>
        <end position="337"/>
    </location>
</feature>
<keyword evidence="11" id="KW-1185">Reference proteome</keyword>
<dbReference type="GO" id="GO:0009423">
    <property type="term" value="P:chorismate biosynthetic process"/>
    <property type="evidence" value="ECO:0007669"/>
    <property type="project" value="UniProtKB-UniPathway"/>
</dbReference>
<dbReference type="EC" id="2.5.1.54" evidence="8"/>
<comment type="function">
    <text evidence="1 8">Stereospecific condensation of phosphoenolpyruvate (PEP) and D-erythrose-4-phosphate (E4P) giving rise to 3-deoxy-D-arabino-heptulosonate-7-phosphate (DAHP).</text>
</comment>
<evidence type="ECO:0000256" key="3">
    <source>
        <dbReference type="ARBA" id="ARBA00007985"/>
    </source>
</evidence>
<accession>A0A841EEU5</accession>
<dbReference type="Proteomes" id="UP000578077">
    <property type="component" value="Unassembled WGS sequence"/>
</dbReference>
<evidence type="ECO:0000313" key="11">
    <source>
        <dbReference type="Proteomes" id="UP000578077"/>
    </source>
</evidence>
<dbReference type="GO" id="GO:0009073">
    <property type="term" value="P:aromatic amino acid family biosynthetic process"/>
    <property type="evidence" value="ECO:0007669"/>
    <property type="project" value="UniProtKB-KW"/>
</dbReference>
<dbReference type="AlphaFoldDB" id="A0A841EEU5"/>
<protein>
    <recommendedName>
        <fullName evidence="8">Phospho-2-dehydro-3-deoxyheptonate aldolase</fullName>
        <ecNumber evidence="8">2.5.1.54</ecNumber>
    </recommendedName>
</protein>